<evidence type="ECO:0000313" key="1">
    <source>
        <dbReference type="EMBL" id="CAJ1951609.1"/>
    </source>
</evidence>
<protein>
    <submittedName>
        <fullName evidence="1">Uncharacterized protein</fullName>
    </submittedName>
</protein>
<gene>
    <name evidence="1" type="ORF">AYBTSS11_LOCUS14863</name>
</gene>
<dbReference type="EMBL" id="OY731401">
    <property type="protein sequence ID" value="CAJ1951609.1"/>
    <property type="molecule type" value="Genomic_DNA"/>
</dbReference>
<dbReference type="Gramene" id="rna-AYBTSS11_LOCUS14863">
    <property type="protein sequence ID" value="CAJ1951609.1"/>
    <property type="gene ID" value="gene-AYBTSS11_LOCUS14863"/>
</dbReference>
<reference evidence="1" key="1">
    <citation type="submission" date="2023-10" db="EMBL/GenBank/DDBJ databases">
        <authorList>
            <person name="Domelevo Entfellner J.-B."/>
        </authorList>
    </citation>
    <scope>NUCLEOTIDE SEQUENCE</scope>
</reference>
<evidence type="ECO:0000313" key="2">
    <source>
        <dbReference type="Proteomes" id="UP001189624"/>
    </source>
</evidence>
<sequence length="90" mass="10240">MQTWNTDGWSKETSGRFWMDGVVALHTMNQSLTHANKLYIIHYLWLTQISNVRIKPIAIRVGDFSLMAIADELGKRSKSCGASYICDFLS</sequence>
<name>A0AA86SIV2_9FABA</name>
<dbReference type="AlphaFoldDB" id="A0AA86SIV2"/>
<keyword evidence="2" id="KW-1185">Reference proteome</keyword>
<dbReference type="Proteomes" id="UP001189624">
    <property type="component" value="Chromosome 4"/>
</dbReference>
<organism evidence="1 2">
    <name type="scientific">Sphenostylis stenocarpa</name>
    <dbReference type="NCBI Taxonomy" id="92480"/>
    <lineage>
        <taxon>Eukaryota</taxon>
        <taxon>Viridiplantae</taxon>
        <taxon>Streptophyta</taxon>
        <taxon>Embryophyta</taxon>
        <taxon>Tracheophyta</taxon>
        <taxon>Spermatophyta</taxon>
        <taxon>Magnoliopsida</taxon>
        <taxon>eudicotyledons</taxon>
        <taxon>Gunneridae</taxon>
        <taxon>Pentapetalae</taxon>
        <taxon>rosids</taxon>
        <taxon>fabids</taxon>
        <taxon>Fabales</taxon>
        <taxon>Fabaceae</taxon>
        <taxon>Papilionoideae</taxon>
        <taxon>50 kb inversion clade</taxon>
        <taxon>NPAAA clade</taxon>
        <taxon>indigoferoid/millettioid clade</taxon>
        <taxon>Phaseoleae</taxon>
        <taxon>Sphenostylis</taxon>
    </lineage>
</organism>
<proteinExistence type="predicted"/>
<accession>A0AA86SIV2</accession>